<dbReference type="PANTHER" id="PTHR45339:SF1">
    <property type="entry name" value="HYBRID SIGNAL TRANSDUCTION HISTIDINE KINASE J"/>
    <property type="match status" value="1"/>
</dbReference>
<dbReference type="GO" id="GO:0000160">
    <property type="term" value="P:phosphorelay signal transduction system"/>
    <property type="evidence" value="ECO:0007669"/>
    <property type="project" value="UniProtKB-KW"/>
</dbReference>
<protein>
    <recommendedName>
        <fullName evidence="4">Response regulatory domain-containing protein</fullName>
    </recommendedName>
</protein>
<proteinExistence type="predicted"/>
<keyword evidence="6" id="KW-1185">Reference proteome</keyword>
<dbReference type="InterPro" id="IPR011006">
    <property type="entry name" value="CheY-like_superfamily"/>
</dbReference>
<dbReference type="SMART" id="SM00448">
    <property type="entry name" value="REC"/>
    <property type="match status" value="1"/>
</dbReference>
<sequence length="119" mass="13076">MKKLNILLVDDNAIMQLIQSTLVKGYGHDVTTAGSGEEAMQMLANQAFDLVLMDCQMPGMDGMQTTQKLRQQGNRTPIIALTGNDTHEDRAACQASGMDGFLAKPMEKPAFEREVARFI</sequence>
<name>A0A6F8PK05_9GAMM</name>
<evidence type="ECO:0000256" key="2">
    <source>
        <dbReference type="ARBA" id="ARBA00023012"/>
    </source>
</evidence>
<dbReference type="KEGG" id="tzo:THMIRHAT_01790"/>
<dbReference type="Proteomes" id="UP000501466">
    <property type="component" value="Chromosome"/>
</dbReference>
<dbReference type="SUPFAM" id="SSF52172">
    <property type="entry name" value="CheY-like"/>
    <property type="match status" value="1"/>
</dbReference>
<feature type="modified residue" description="4-aspartylphosphate" evidence="3">
    <location>
        <position position="54"/>
    </location>
</feature>
<keyword evidence="2" id="KW-0902">Two-component regulatory system</keyword>
<dbReference type="Gene3D" id="3.40.50.2300">
    <property type="match status" value="1"/>
</dbReference>
<keyword evidence="1 3" id="KW-0597">Phosphoprotein</keyword>
<dbReference type="Pfam" id="PF00072">
    <property type="entry name" value="Response_reg"/>
    <property type="match status" value="1"/>
</dbReference>
<evidence type="ECO:0000256" key="1">
    <source>
        <dbReference type="ARBA" id="ARBA00022553"/>
    </source>
</evidence>
<reference evidence="6" key="1">
    <citation type="submission" date="2019-11" db="EMBL/GenBank/DDBJ databases">
        <title>Isolation and characterization of two novel species in the genus Thiomicrorhabdus.</title>
        <authorList>
            <person name="Mochizuki J."/>
            <person name="Kojima H."/>
            <person name="Fukui M."/>
        </authorList>
    </citation>
    <scope>NUCLEOTIDE SEQUENCE [LARGE SCALE GENOMIC DNA]</scope>
    <source>
        <strain evidence="6">AkT22</strain>
    </source>
</reference>
<evidence type="ECO:0000313" key="5">
    <source>
        <dbReference type="EMBL" id="BBP42433.1"/>
    </source>
</evidence>
<evidence type="ECO:0000313" key="6">
    <source>
        <dbReference type="Proteomes" id="UP000501466"/>
    </source>
</evidence>
<dbReference type="CDD" id="cd17546">
    <property type="entry name" value="REC_hyHK_CKI1_RcsC-like"/>
    <property type="match status" value="1"/>
</dbReference>
<gene>
    <name evidence="5" type="ORF">THMIRHAT_01790</name>
</gene>
<evidence type="ECO:0000259" key="4">
    <source>
        <dbReference type="PROSITE" id="PS50110"/>
    </source>
</evidence>
<feature type="domain" description="Response regulatory" evidence="4">
    <location>
        <begin position="5"/>
        <end position="119"/>
    </location>
</feature>
<dbReference type="RefSeq" id="WP_173289857.1">
    <property type="nucleotide sequence ID" value="NZ_AP021888.1"/>
</dbReference>
<evidence type="ECO:0000256" key="3">
    <source>
        <dbReference type="PROSITE-ProRule" id="PRU00169"/>
    </source>
</evidence>
<accession>A0A6F8PK05</accession>
<dbReference type="InterPro" id="IPR001789">
    <property type="entry name" value="Sig_transdc_resp-reg_receiver"/>
</dbReference>
<dbReference type="PROSITE" id="PS50110">
    <property type="entry name" value="RESPONSE_REGULATORY"/>
    <property type="match status" value="1"/>
</dbReference>
<dbReference type="EMBL" id="AP021888">
    <property type="protein sequence ID" value="BBP42433.1"/>
    <property type="molecule type" value="Genomic_DNA"/>
</dbReference>
<organism evidence="5 6">
    <name type="scientific">Thiosulfativibrio zosterae</name>
    <dbReference type="NCBI Taxonomy" id="2675053"/>
    <lineage>
        <taxon>Bacteria</taxon>
        <taxon>Pseudomonadati</taxon>
        <taxon>Pseudomonadota</taxon>
        <taxon>Gammaproteobacteria</taxon>
        <taxon>Thiotrichales</taxon>
        <taxon>Piscirickettsiaceae</taxon>
        <taxon>Thiosulfativibrio</taxon>
    </lineage>
</organism>
<dbReference type="AlphaFoldDB" id="A0A6F8PK05"/>
<dbReference type="PANTHER" id="PTHR45339">
    <property type="entry name" value="HYBRID SIGNAL TRANSDUCTION HISTIDINE KINASE J"/>
    <property type="match status" value="1"/>
</dbReference>